<dbReference type="AlphaFoldDB" id="A0A1I2GAW0"/>
<name>A0A1I2GAW0_9BACT</name>
<reference evidence="1 2" key="1">
    <citation type="submission" date="2016-10" db="EMBL/GenBank/DDBJ databases">
        <authorList>
            <person name="de Groot N.N."/>
        </authorList>
    </citation>
    <scope>NUCLEOTIDE SEQUENCE [LARGE SCALE GENOMIC DNA]</scope>
    <source>
        <strain>GEY</strain>
        <strain evidence="2">DSM 9560</strain>
    </source>
</reference>
<dbReference type="OrthoDB" id="1421826at2"/>
<dbReference type="STRING" id="1003.SAMN04488541_101760"/>
<dbReference type="PANTHER" id="PTHR39186:SF1">
    <property type="entry name" value="DUF2071 DOMAIN-CONTAINING PROTEIN"/>
    <property type="match status" value="1"/>
</dbReference>
<accession>A0A1I2GAW0</accession>
<keyword evidence="2" id="KW-1185">Reference proteome</keyword>
<protein>
    <recommendedName>
        <fullName evidence="3">DUF2071 domain-containing protein</fullName>
    </recommendedName>
</protein>
<dbReference type="EMBL" id="FONY01000017">
    <property type="protein sequence ID" value="SFF14269.1"/>
    <property type="molecule type" value="Genomic_DNA"/>
</dbReference>
<dbReference type="Proteomes" id="UP000199513">
    <property type="component" value="Unassembled WGS sequence"/>
</dbReference>
<dbReference type="InterPro" id="IPR018644">
    <property type="entry name" value="DUF2071"/>
</dbReference>
<dbReference type="PANTHER" id="PTHR39186">
    <property type="entry name" value="DUF2071 FAMILY PROTEIN"/>
    <property type="match status" value="1"/>
</dbReference>
<evidence type="ECO:0000313" key="1">
    <source>
        <dbReference type="EMBL" id="SFF14269.1"/>
    </source>
</evidence>
<evidence type="ECO:0000313" key="2">
    <source>
        <dbReference type="Proteomes" id="UP000199513"/>
    </source>
</evidence>
<proteinExistence type="predicted"/>
<dbReference type="SUPFAM" id="SSF160104">
    <property type="entry name" value="Acetoacetate decarboxylase-like"/>
    <property type="match status" value="1"/>
</dbReference>
<dbReference type="RefSeq" id="WP_091544996.1">
    <property type="nucleotide sequence ID" value="NZ_FONY01000017.1"/>
</dbReference>
<dbReference type="InterPro" id="IPR023375">
    <property type="entry name" value="ADC_dom_sf"/>
</dbReference>
<gene>
    <name evidence="1" type="ORF">SAMN04488541_101760</name>
</gene>
<organism evidence="1 2">
    <name type="scientific">Thermoflexibacter ruber</name>
    <dbReference type="NCBI Taxonomy" id="1003"/>
    <lineage>
        <taxon>Bacteria</taxon>
        <taxon>Pseudomonadati</taxon>
        <taxon>Bacteroidota</taxon>
        <taxon>Cytophagia</taxon>
        <taxon>Cytophagales</taxon>
        <taxon>Thermoflexibacteraceae</taxon>
        <taxon>Thermoflexibacter</taxon>
    </lineage>
</organism>
<sequence>MTLPIFLTARWENLIMANYEVSPDILKKYLPAHTELDEWNGRHYVSLVGFMFLDTKVLGLKIPFHVNFEEVNLRFYVRYKDERFSPTWKRGVVFIREIVPKHMIAFVANSLYGEKYLALPMKNQKTQTEDMLSVEYLWKFDNQWNSIKVNAQNLPQSLQEGSEEQFITEHYWGYTQQANNQTSEYQVEHPSWEVYPTLSHEITCNFAALYGKEFEQLTSQPPTSVFLAKGSEISVRQGRKLSDLPKK</sequence>
<dbReference type="Pfam" id="PF09844">
    <property type="entry name" value="DUF2071"/>
    <property type="match status" value="1"/>
</dbReference>
<evidence type="ECO:0008006" key="3">
    <source>
        <dbReference type="Google" id="ProtNLM"/>
    </source>
</evidence>